<dbReference type="PANTHER" id="PTHR42695">
    <property type="entry name" value="GLUTAMINE AMIDOTRANSFERASE YLR126C-RELATED"/>
    <property type="match status" value="1"/>
</dbReference>
<dbReference type="Proteomes" id="UP000216454">
    <property type="component" value="Unassembled WGS sequence"/>
</dbReference>
<sequence length="255" mass="27784">MGAMSQSQVLILTHAPWERPGRILDSLDTCGVPYTTLSILKDSKPDLPDFDSLAGLVLMGGPMGAQDFDQYPGLKAEAKLAKAAIVAGKPTLGVCLGHQIMATALGGKLKPGKAPEIGFGTITRLENSHEFLPMWGKKATVLHWHNDCVTLPAGATPLAKSDLTKVQAFRFGSGLGMQFHLEVNPTLFDEWMSEKEMTKDLKKSDVARLREEYPQKDALIKPFAEAVFTGFAARCRSQIQTMEADEPTEEKIVIS</sequence>
<gene>
    <name evidence="2" type="ORF">PSSU_0975</name>
</gene>
<evidence type="ECO:0000313" key="2">
    <source>
        <dbReference type="EMBL" id="OZG51352.1"/>
    </source>
</evidence>
<evidence type="ECO:0000259" key="1">
    <source>
        <dbReference type="Pfam" id="PF00117"/>
    </source>
</evidence>
<reference evidence="2 3" key="1">
    <citation type="journal article" date="2017" name="BMC Genomics">
        <title>Comparative genomic and phylogenomic analyses of the Bifidobacteriaceae family.</title>
        <authorList>
            <person name="Lugli G.A."/>
            <person name="Milani C."/>
            <person name="Turroni F."/>
            <person name="Duranti S."/>
            <person name="Mancabelli L."/>
            <person name="Mangifesta M."/>
            <person name="Ferrario C."/>
            <person name="Modesto M."/>
            <person name="Mattarelli P."/>
            <person name="Jiri K."/>
            <person name="van Sinderen D."/>
            <person name="Ventura M."/>
        </authorList>
    </citation>
    <scope>NUCLEOTIDE SEQUENCE [LARGE SCALE GENOMIC DNA]</scope>
    <source>
        <strain evidence="2 3">DSM 24744</strain>
    </source>
</reference>
<dbReference type="PROSITE" id="PS51273">
    <property type="entry name" value="GATASE_TYPE_1"/>
    <property type="match status" value="1"/>
</dbReference>
<dbReference type="Gene3D" id="3.40.50.880">
    <property type="match status" value="1"/>
</dbReference>
<keyword evidence="2" id="KW-0808">Transferase</keyword>
<accession>A0A261EWX2</accession>
<protein>
    <submittedName>
        <fullName evidence="2">Amidotransferase</fullName>
    </submittedName>
</protein>
<dbReference type="EMBL" id="MWWQ01000008">
    <property type="protein sequence ID" value="OZG51352.1"/>
    <property type="molecule type" value="Genomic_DNA"/>
</dbReference>
<dbReference type="InterPro" id="IPR044992">
    <property type="entry name" value="ChyE-like"/>
</dbReference>
<dbReference type="GO" id="GO:0016740">
    <property type="term" value="F:transferase activity"/>
    <property type="evidence" value="ECO:0007669"/>
    <property type="project" value="UniProtKB-KW"/>
</dbReference>
<organism evidence="2 3">
    <name type="scientific">Pseudoscardovia suis</name>
    <dbReference type="NCBI Taxonomy" id="987063"/>
    <lineage>
        <taxon>Bacteria</taxon>
        <taxon>Bacillati</taxon>
        <taxon>Actinomycetota</taxon>
        <taxon>Actinomycetes</taxon>
        <taxon>Bifidobacteriales</taxon>
        <taxon>Bifidobacteriaceae</taxon>
        <taxon>Pseudoscardovia</taxon>
    </lineage>
</organism>
<feature type="domain" description="Glutamine amidotransferase" evidence="1">
    <location>
        <begin position="49"/>
        <end position="196"/>
    </location>
</feature>
<dbReference type="Pfam" id="PF00117">
    <property type="entry name" value="GATase"/>
    <property type="match status" value="1"/>
</dbReference>
<dbReference type="CDD" id="cd01741">
    <property type="entry name" value="GATase1_1"/>
    <property type="match status" value="1"/>
</dbReference>
<name>A0A261EWX2_9BIFI</name>
<evidence type="ECO:0000313" key="3">
    <source>
        <dbReference type="Proteomes" id="UP000216454"/>
    </source>
</evidence>
<dbReference type="InterPro" id="IPR017926">
    <property type="entry name" value="GATASE"/>
</dbReference>
<keyword evidence="3" id="KW-1185">Reference proteome</keyword>
<dbReference type="SUPFAM" id="SSF52317">
    <property type="entry name" value="Class I glutamine amidotransferase-like"/>
    <property type="match status" value="1"/>
</dbReference>
<dbReference type="AlphaFoldDB" id="A0A261EWX2"/>
<dbReference type="PANTHER" id="PTHR42695:SF5">
    <property type="entry name" value="GLUTAMINE AMIDOTRANSFERASE YLR126C-RELATED"/>
    <property type="match status" value="1"/>
</dbReference>
<dbReference type="GO" id="GO:0005829">
    <property type="term" value="C:cytosol"/>
    <property type="evidence" value="ECO:0007669"/>
    <property type="project" value="TreeGrafter"/>
</dbReference>
<comment type="caution">
    <text evidence="2">The sequence shown here is derived from an EMBL/GenBank/DDBJ whole genome shotgun (WGS) entry which is preliminary data.</text>
</comment>
<proteinExistence type="predicted"/>
<dbReference type="InterPro" id="IPR029062">
    <property type="entry name" value="Class_I_gatase-like"/>
</dbReference>